<gene>
    <name evidence="5" type="ORF">H4W34_001963</name>
</gene>
<evidence type="ECO:0000313" key="6">
    <source>
        <dbReference type="Proteomes" id="UP000627838"/>
    </source>
</evidence>
<keyword evidence="6" id="KW-1185">Reference proteome</keyword>
<sequence>MTQAADARSRSAGPRVVRAAPAREKPDGLRLRAWHAAVAASMAEDAPGTAPPPLDRFHAHLTAGATAVWTATRAGHVVGLGVLHLPSSTAKGRAHVHVHPAHRRRGVGDRLVTALTAEARARGLHRVIVAVPAGGTGDAFCLRRGMTRLRTLHHLLLPLRDVHPGWLDEMVAVEHPGYRLTKTARIARPDREDAVPGDVLLTVAAEHGRKVVGCTEVVVPGGGASRATQHDRPPADDHHGLGLDLWVKATMLRLLYDDYPQVTQVATDTVENDAALLAVNRHLGFRLHHRTNEYRLDVDPGDPAPGPPSP</sequence>
<accession>A0ABR9JNJ6</accession>
<reference evidence="5 6" key="1">
    <citation type="submission" date="2020-10" db="EMBL/GenBank/DDBJ databases">
        <title>Sequencing the genomes of 1000 actinobacteria strains.</title>
        <authorList>
            <person name="Klenk H.-P."/>
        </authorList>
    </citation>
    <scope>NUCLEOTIDE SEQUENCE [LARGE SCALE GENOMIC DNA]</scope>
    <source>
        <strain evidence="5 6">DSM 46744</strain>
    </source>
</reference>
<dbReference type="EMBL" id="JADBDZ010000001">
    <property type="protein sequence ID" value="MBE1532130.1"/>
    <property type="molecule type" value="Genomic_DNA"/>
</dbReference>
<dbReference type="PROSITE" id="PS51186">
    <property type="entry name" value="GNAT"/>
    <property type="match status" value="1"/>
</dbReference>
<dbReference type="RefSeq" id="WP_192758875.1">
    <property type="nucleotide sequence ID" value="NZ_JADBDZ010000001.1"/>
</dbReference>
<protein>
    <submittedName>
        <fullName evidence="5">GNAT superfamily N-acetyltransferase</fullName>
    </submittedName>
</protein>
<organism evidence="5 6">
    <name type="scientific">Actinomadura algeriensis</name>
    <dbReference type="NCBI Taxonomy" id="1679523"/>
    <lineage>
        <taxon>Bacteria</taxon>
        <taxon>Bacillati</taxon>
        <taxon>Actinomycetota</taxon>
        <taxon>Actinomycetes</taxon>
        <taxon>Streptosporangiales</taxon>
        <taxon>Thermomonosporaceae</taxon>
        <taxon>Actinomadura</taxon>
    </lineage>
</organism>
<dbReference type="SUPFAM" id="SSF55729">
    <property type="entry name" value="Acyl-CoA N-acyltransferases (Nat)"/>
    <property type="match status" value="1"/>
</dbReference>
<feature type="compositionally biased region" description="Low complexity" evidence="3">
    <location>
        <begin position="10"/>
        <end position="20"/>
    </location>
</feature>
<evidence type="ECO:0000259" key="4">
    <source>
        <dbReference type="PROSITE" id="PS51186"/>
    </source>
</evidence>
<dbReference type="PANTHER" id="PTHR43877">
    <property type="entry name" value="AMINOALKYLPHOSPHONATE N-ACETYLTRANSFERASE-RELATED-RELATED"/>
    <property type="match status" value="1"/>
</dbReference>
<dbReference type="Gene3D" id="3.40.630.30">
    <property type="match status" value="1"/>
</dbReference>
<comment type="caution">
    <text evidence="5">The sequence shown here is derived from an EMBL/GenBank/DDBJ whole genome shotgun (WGS) entry which is preliminary data.</text>
</comment>
<dbReference type="Proteomes" id="UP000627838">
    <property type="component" value="Unassembled WGS sequence"/>
</dbReference>
<proteinExistence type="predicted"/>
<dbReference type="Pfam" id="PF00583">
    <property type="entry name" value="Acetyltransf_1"/>
    <property type="match status" value="1"/>
</dbReference>
<feature type="domain" description="N-acetyltransferase" evidence="4">
    <location>
        <begin position="29"/>
        <end position="185"/>
    </location>
</feature>
<name>A0ABR9JNJ6_9ACTN</name>
<dbReference type="InterPro" id="IPR000182">
    <property type="entry name" value="GNAT_dom"/>
</dbReference>
<evidence type="ECO:0000256" key="2">
    <source>
        <dbReference type="ARBA" id="ARBA00023315"/>
    </source>
</evidence>
<dbReference type="CDD" id="cd04301">
    <property type="entry name" value="NAT_SF"/>
    <property type="match status" value="1"/>
</dbReference>
<keyword evidence="2" id="KW-0012">Acyltransferase</keyword>
<dbReference type="InterPro" id="IPR016181">
    <property type="entry name" value="Acyl_CoA_acyltransferase"/>
</dbReference>
<feature type="region of interest" description="Disordered" evidence="3">
    <location>
        <begin position="1"/>
        <end position="24"/>
    </location>
</feature>
<dbReference type="InterPro" id="IPR050832">
    <property type="entry name" value="Bact_Acetyltransf"/>
</dbReference>
<evidence type="ECO:0000256" key="3">
    <source>
        <dbReference type="SAM" id="MobiDB-lite"/>
    </source>
</evidence>
<evidence type="ECO:0000256" key="1">
    <source>
        <dbReference type="ARBA" id="ARBA00022679"/>
    </source>
</evidence>
<keyword evidence="1" id="KW-0808">Transferase</keyword>
<evidence type="ECO:0000313" key="5">
    <source>
        <dbReference type="EMBL" id="MBE1532130.1"/>
    </source>
</evidence>